<dbReference type="AlphaFoldDB" id="A0AAV3PG51"/>
<protein>
    <recommendedName>
        <fullName evidence="3">DUF4283 domain-containing protein</fullName>
    </recommendedName>
</protein>
<evidence type="ECO:0000313" key="1">
    <source>
        <dbReference type="EMBL" id="GAA0150088.1"/>
    </source>
</evidence>
<dbReference type="SUPFAM" id="SSF56219">
    <property type="entry name" value="DNase I-like"/>
    <property type="match status" value="1"/>
</dbReference>
<evidence type="ECO:0000313" key="2">
    <source>
        <dbReference type="Proteomes" id="UP001454036"/>
    </source>
</evidence>
<comment type="caution">
    <text evidence="1">The sequence shown here is derived from an EMBL/GenBank/DDBJ whole genome shotgun (WGS) entry which is preliminary data.</text>
</comment>
<dbReference type="PANTHER" id="PTHR31286">
    <property type="entry name" value="GLYCINE-RICH CELL WALL STRUCTURAL PROTEIN 1.8-LIKE"/>
    <property type="match status" value="1"/>
</dbReference>
<evidence type="ECO:0008006" key="3">
    <source>
        <dbReference type="Google" id="ProtNLM"/>
    </source>
</evidence>
<keyword evidence="2" id="KW-1185">Reference proteome</keyword>
<dbReference type="InterPro" id="IPR036691">
    <property type="entry name" value="Endo/exonu/phosph_ase_sf"/>
</dbReference>
<proteinExistence type="predicted"/>
<accession>A0AAV3PG51</accession>
<dbReference type="Gene3D" id="3.60.10.10">
    <property type="entry name" value="Endonuclease/exonuclease/phosphatase"/>
    <property type="match status" value="1"/>
</dbReference>
<dbReference type="Proteomes" id="UP001454036">
    <property type="component" value="Unassembled WGS sequence"/>
</dbReference>
<name>A0AAV3PG51_LITER</name>
<dbReference type="InterPro" id="IPR040256">
    <property type="entry name" value="At4g02000-like"/>
</dbReference>
<organism evidence="1 2">
    <name type="scientific">Lithospermum erythrorhizon</name>
    <name type="common">Purple gromwell</name>
    <name type="synonym">Lithospermum officinale var. erythrorhizon</name>
    <dbReference type="NCBI Taxonomy" id="34254"/>
    <lineage>
        <taxon>Eukaryota</taxon>
        <taxon>Viridiplantae</taxon>
        <taxon>Streptophyta</taxon>
        <taxon>Embryophyta</taxon>
        <taxon>Tracheophyta</taxon>
        <taxon>Spermatophyta</taxon>
        <taxon>Magnoliopsida</taxon>
        <taxon>eudicotyledons</taxon>
        <taxon>Gunneridae</taxon>
        <taxon>Pentapetalae</taxon>
        <taxon>asterids</taxon>
        <taxon>lamiids</taxon>
        <taxon>Boraginales</taxon>
        <taxon>Boraginaceae</taxon>
        <taxon>Boraginoideae</taxon>
        <taxon>Lithospermeae</taxon>
        <taxon>Lithospermum</taxon>
    </lineage>
</organism>
<sequence>MEERWFVLEKKGVKSVPVWVRIPNLSFEFWNPDKLTKIGSPSFADSATSLMEKLAYARVCIEVSTEKELPTFVPLLDEANQEFQQKVIYEWVPLRDGLNNLKKDLMEEGHDAGFVKVQNRKWHKQWRQKSGPNDGSDVTREIVDHVAGALKEGGTPEKKAMIGEVEKGSALSIPQQGEKGTVEVEPSGRMRAKTNGAAKNTERSINHALNVVWVIFGFQLCMETMIARRGASLVDGSRLVGDGAWMIGGDFNPVRSVSEAKGENLPNQQVMDDFNDSVKQLELMEHPYQGNNFTWCRNWKKNGKLRRLDKILCNEKWLEVLQTKLKRVKEKLEVLNKESYSNISCKVVEASRELETVQAKVYGGDLDPNLLLQMKMLEGNCMRLFEAEKFFYRDKSRVTWIDEGDANTPFFHSRLKVQNVKNTIIIIRDASGNMLIDSEDVKGETAADYE</sequence>
<dbReference type="PANTHER" id="PTHR31286:SF180">
    <property type="entry name" value="OS10G0362600 PROTEIN"/>
    <property type="match status" value="1"/>
</dbReference>
<dbReference type="EMBL" id="BAABME010017443">
    <property type="protein sequence ID" value="GAA0150088.1"/>
    <property type="molecule type" value="Genomic_DNA"/>
</dbReference>
<gene>
    <name evidence="1" type="ORF">LIER_37059</name>
</gene>
<reference evidence="1 2" key="1">
    <citation type="submission" date="2024-01" db="EMBL/GenBank/DDBJ databases">
        <title>The complete chloroplast genome sequence of Lithospermum erythrorhizon: insights into the phylogenetic relationship among Boraginaceae species and the maternal lineages of purple gromwells.</title>
        <authorList>
            <person name="Okada T."/>
            <person name="Watanabe K."/>
        </authorList>
    </citation>
    <scope>NUCLEOTIDE SEQUENCE [LARGE SCALE GENOMIC DNA]</scope>
</reference>